<sequence length="166" mass="19310">MSLKLNLGCGPNKREGYVNIDSRPEVNPDICEYLWDLEYEPESIDEIYISNAFEHLNPSTAWRLLLRFHKWLKREGKLFIAVPNLTLLGKLISEGNEDEILFKWIFGSGYEGVTSHKWGYTENTLRKELNSAGFKIIGHFSPRDDDSGFQYKGQYLSLNLECEKWI</sequence>
<dbReference type="AlphaFoldDB" id="X1CKQ0"/>
<organism evidence="1">
    <name type="scientific">marine sediment metagenome</name>
    <dbReference type="NCBI Taxonomy" id="412755"/>
    <lineage>
        <taxon>unclassified sequences</taxon>
        <taxon>metagenomes</taxon>
        <taxon>ecological metagenomes</taxon>
    </lineage>
</organism>
<comment type="caution">
    <text evidence="1">The sequence shown here is derived from an EMBL/GenBank/DDBJ whole genome shotgun (WGS) entry which is preliminary data.</text>
</comment>
<proteinExistence type="predicted"/>
<protein>
    <recommendedName>
        <fullName evidence="2">Methyltransferase type 11 domain-containing protein</fullName>
    </recommendedName>
</protein>
<reference evidence="1" key="1">
    <citation type="journal article" date="2014" name="Front. Microbiol.">
        <title>High frequency of phylogenetically diverse reductive dehalogenase-homologous genes in deep subseafloor sedimentary metagenomes.</title>
        <authorList>
            <person name="Kawai M."/>
            <person name="Futagami T."/>
            <person name="Toyoda A."/>
            <person name="Takaki Y."/>
            <person name="Nishi S."/>
            <person name="Hori S."/>
            <person name="Arai W."/>
            <person name="Tsubouchi T."/>
            <person name="Morono Y."/>
            <person name="Uchiyama I."/>
            <person name="Ito T."/>
            <person name="Fujiyama A."/>
            <person name="Inagaki F."/>
            <person name="Takami H."/>
        </authorList>
    </citation>
    <scope>NUCLEOTIDE SEQUENCE</scope>
    <source>
        <strain evidence="1">Expedition CK06-06</strain>
    </source>
</reference>
<dbReference type="SUPFAM" id="SSF53335">
    <property type="entry name" value="S-adenosyl-L-methionine-dependent methyltransferases"/>
    <property type="match status" value="1"/>
</dbReference>
<accession>X1CKQ0</accession>
<gene>
    <name evidence="1" type="ORF">S01H4_22089</name>
</gene>
<dbReference type="Gene3D" id="3.40.50.150">
    <property type="entry name" value="Vaccinia Virus protein VP39"/>
    <property type="match status" value="1"/>
</dbReference>
<name>X1CKQ0_9ZZZZ</name>
<dbReference type="EMBL" id="BART01010076">
    <property type="protein sequence ID" value="GAG84791.1"/>
    <property type="molecule type" value="Genomic_DNA"/>
</dbReference>
<evidence type="ECO:0000313" key="1">
    <source>
        <dbReference type="EMBL" id="GAG84791.1"/>
    </source>
</evidence>
<evidence type="ECO:0008006" key="2">
    <source>
        <dbReference type="Google" id="ProtNLM"/>
    </source>
</evidence>
<dbReference type="InterPro" id="IPR029063">
    <property type="entry name" value="SAM-dependent_MTases_sf"/>
</dbReference>